<reference evidence="5" key="1">
    <citation type="journal article" date="2013" name="Science">
        <title>The Amborella genome and the evolution of flowering plants.</title>
        <authorList>
            <consortium name="Amborella Genome Project"/>
        </authorList>
    </citation>
    <scope>NUCLEOTIDE SEQUENCE [LARGE SCALE GENOMIC DNA]</scope>
</reference>
<name>U5CN12_AMBTC</name>
<dbReference type="eggNOG" id="KOG1282">
    <property type="taxonomic scope" value="Eukaryota"/>
</dbReference>
<keyword evidence="5" id="KW-1185">Reference proteome</keyword>
<dbReference type="AlphaFoldDB" id="U5CN12"/>
<dbReference type="GO" id="GO:0004185">
    <property type="term" value="F:serine-type carboxypeptidase activity"/>
    <property type="evidence" value="ECO:0007669"/>
    <property type="project" value="InterPro"/>
</dbReference>
<keyword evidence="3" id="KW-0325">Glycoprotein</keyword>
<evidence type="ECO:0000313" key="4">
    <source>
        <dbReference type="EMBL" id="ERN14521.1"/>
    </source>
</evidence>
<dbReference type="PRINTS" id="PR00724">
    <property type="entry name" value="CRBOXYPTASEC"/>
</dbReference>
<evidence type="ECO:0000313" key="5">
    <source>
        <dbReference type="Proteomes" id="UP000017836"/>
    </source>
</evidence>
<dbReference type="InterPro" id="IPR001563">
    <property type="entry name" value="Peptidase_S10"/>
</dbReference>
<gene>
    <name evidence="4" type="ORF">AMTR_s00038p00058030</name>
</gene>
<dbReference type="Pfam" id="PF00450">
    <property type="entry name" value="Peptidase_S10"/>
    <property type="match status" value="1"/>
</dbReference>
<dbReference type="PANTHER" id="PTHR11802:SF132">
    <property type="entry name" value="SERINE CARBOXYPEPTIDASE-LIKE 36-RELATED"/>
    <property type="match status" value="1"/>
</dbReference>
<dbReference type="GO" id="GO:0006508">
    <property type="term" value="P:proteolysis"/>
    <property type="evidence" value="ECO:0007669"/>
    <property type="project" value="InterPro"/>
</dbReference>
<dbReference type="STRING" id="13333.U5CN12"/>
<dbReference type="HOGENOM" id="CLU_008523_9_2_1"/>
<keyword evidence="2" id="KW-0732">Signal</keyword>
<proteinExistence type="inferred from homology"/>
<protein>
    <recommendedName>
        <fullName evidence="6">Carboxypeptidase</fullName>
    </recommendedName>
</protein>
<evidence type="ECO:0000256" key="2">
    <source>
        <dbReference type="ARBA" id="ARBA00022729"/>
    </source>
</evidence>
<accession>U5CN12</accession>
<dbReference type="Gene3D" id="3.40.50.1820">
    <property type="entry name" value="alpha/beta hydrolase"/>
    <property type="match status" value="1"/>
</dbReference>
<dbReference type="SUPFAM" id="SSF53474">
    <property type="entry name" value="alpha/beta-Hydrolases"/>
    <property type="match status" value="1"/>
</dbReference>
<dbReference type="PANTHER" id="PTHR11802">
    <property type="entry name" value="SERINE PROTEASE FAMILY S10 SERINE CARBOXYPEPTIDASE"/>
    <property type="match status" value="1"/>
</dbReference>
<organism evidence="4 5">
    <name type="scientific">Amborella trichopoda</name>
    <dbReference type="NCBI Taxonomy" id="13333"/>
    <lineage>
        <taxon>Eukaryota</taxon>
        <taxon>Viridiplantae</taxon>
        <taxon>Streptophyta</taxon>
        <taxon>Embryophyta</taxon>
        <taxon>Tracheophyta</taxon>
        <taxon>Spermatophyta</taxon>
        <taxon>Magnoliopsida</taxon>
        <taxon>Amborellales</taxon>
        <taxon>Amborellaceae</taxon>
        <taxon>Amborella</taxon>
    </lineage>
</organism>
<evidence type="ECO:0000256" key="1">
    <source>
        <dbReference type="ARBA" id="ARBA00009431"/>
    </source>
</evidence>
<dbReference type="InterPro" id="IPR029058">
    <property type="entry name" value="AB_hydrolase_fold"/>
</dbReference>
<dbReference type="Gramene" id="ERN14521">
    <property type="protein sequence ID" value="ERN14521"/>
    <property type="gene ID" value="AMTR_s00038p00058030"/>
</dbReference>
<dbReference type="Proteomes" id="UP000017836">
    <property type="component" value="Unassembled WGS sequence"/>
</dbReference>
<evidence type="ECO:0000256" key="3">
    <source>
        <dbReference type="ARBA" id="ARBA00023180"/>
    </source>
</evidence>
<comment type="similarity">
    <text evidence="1">Belongs to the peptidase S10 family.</text>
</comment>
<sequence>MEELGPFRLNSDGTTLCSNIHAWNKGVGFSYSNTTYDYDHNGGESSTSDAYTFLINWFDRFPEYKNKDFYISGESYRGYYAPQMAYQVLMHNQLTIETIINLKGIAVRSHFFAQLFYSEIKYDR</sequence>
<dbReference type="EMBL" id="KI392532">
    <property type="protein sequence ID" value="ERN14521.1"/>
    <property type="molecule type" value="Genomic_DNA"/>
</dbReference>
<dbReference type="OMA" id="PERKHND"/>
<evidence type="ECO:0008006" key="6">
    <source>
        <dbReference type="Google" id="ProtNLM"/>
    </source>
</evidence>